<reference evidence="2 3" key="1">
    <citation type="submission" date="2021-06" db="EMBL/GenBank/DDBJ databases">
        <title>Caerostris darwini draft genome.</title>
        <authorList>
            <person name="Kono N."/>
            <person name="Arakawa K."/>
        </authorList>
    </citation>
    <scope>NUCLEOTIDE SEQUENCE [LARGE SCALE GENOMIC DNA]</scope>
</reference>
<evidence type="ECO:0000313" key="2">
    <source>
        <dbReference type="EMBL" id="GIY67907.1"/>
    </source>
</evidence>
<feature type="region of interest" description="Disordered" evidence="1">
    <location>
        <begin position="67"/>
        <end position="112"/>
    </location>
</feature>
<feature type="compositionally biased region" description="Basic and acidic residues" evidence="1">
    <location>
        <begin position="7"/>
        <end position="24"/>
    </location>
</feature>
<accession>A0AAV4VCC6</accession>
<feature type="compositionally biased region" description="Polar residues" evidence="1">
    <location>
        <begin position="73"/>
        <end position="84"/>
    </location>
</feature>
<protein>
    <submittedName>
        <fullName evidence="2">Uncharacterized protein</fullName>
    </submittedName>
</protein>
<dbReference type="AlphaFoldDB" id="A0AAV4VCC6"/>
<gene>
    <name evidence="2" type="ORF">CDAR_563701</name>
</gene>
<evidence type="ECO:0000313" key="3">
    <source>
        <dbReference type="Proteomes" id="UP001054837"/>
    </source>
</evidence>
<name>A0AAV4VCC6_9ARAC</name>
<sequence length="112" mass="12636">MSCEQCGRVDEGHEVQGSARHEANSRYVEFKRKVSDFWRAKNYLIPDRHPIGFSNLSAESLPNHHLALHGNTFPENPSTLSETQPAGHPRQREISQFSNNIHNKINSSLSSA</sequence>
<proteinExistence type="predicted"/>
<feature type="compositionally biased region" description="Polar residues" evidence="1">
    <location>
        <begin position="94"/>
        <end position="112"/>
    </location>
</feature>
<keyword evidence="3" id="KW-1185">Reference proteome</keyword>
<comment type="caution">
    <text evidence="2">The sequence shown here is derived from an EMBL/GenBank/DDBJ whole genome shotgun (WGS) entry which is preliminary data.</text>
</comment>
<organism evidence="2 3">
    <name type="scientific">Caerostris darwini</name>
    <dbReference type="NCBI Taxonomy" id="1538125"/>
    <lineage>
        <taxon>Eukaryota</taxon>
        <taxon>Metazoa</taxon>
        <taxon>Ecdysozoa</taxon>
        <taxon>Arthropoda</taxon>
        <taxon>Chelicerata</taxon>
        <taxon>Arachnida</taxon>
        <taxon>Araneae</taxon>
        <taxon>Araneomorphae</taxon>
        <taxon>Entelegynae</taxon>
        <taxon>Araneoidea</taxon>
        <taxon>Araneidae</taxon>
        <taxon>Caerostris</taxon>
    </lineage>
</organism>
<dbReference type="EMBL" id="BPLQ01012792">
    <property type="protein sequence ID" value="GIY67907.1"/>
    <property type="molecule type" value="Genomic_DNA"/>
</dbReference>
<dbReference type="Proteomes" id="UP001054837">
    <property type="component" value="Unassembled WGS sequence"/>
</dbReference>
<feature type="region of interest" description="Disordered" evidence="1">
    <location>
        <begin position="1"/>
        <end position="24"/>
    </location>
</feature>
<evidence type="ECO:0000256" key="1">
    <source>
        <dbReference type="SAM" id="MobiDB-lite"/>
    </source>
</evidence>